<keyword evidence="3" id="KW-0812">Transmembrane</keyword>
<comment type="subcellular location">
    <subcellularLocation>
        <location evidence="1">Membrane</location>
        <topology evidence="1">Multi-pass membrane protein</topology>
    </subcellularLocation>
</comment>
<dbReference type="Pfam" id="PF07690">
    <property type="entry name" value="MFS_1"/>
    <property type="match status" value="1"/>
</dbReference>
<dbReference type="EMBL" id="JARGDH010000002">
    <property type="protein sequence ID" value="KAL0276434.1"/>
    <property type="molecule type" value="Genomic_DNA"/>
</dbReference>
<feature type="transmembrane region" description="Helical" evidence="3">
    <location>
        <begin position="260"/>
        <end position="281"/>
    </location>
</feature>
<feature type="transmembrane region" description="Helical" evidence="3">
    <location>
        <begin position="139"/>
        <end position="163"/>
    </location>
</feature>
<feature type="transmembrane region" description="Helical" evidence="3">
    <location>
        <begin position="42"/>
        <end position="66"/>
    </location>
</feature>
<dbReference type="PROSITE" id="PS50850">
    <property type="entry name" value="MFS"/>
    <property type="match status" value="1"/>
</dbReference>
<dbReference type="InterPro" id="IPR036259">
    <property type="entry name" value="MFS_trans_sf"/>
</dbReference>
<feature type="transmembrane region" description="Helical" evidence="3">
    <location>
        <begin position="296"/>
        <end position="312"/>
    </location>
</feature>
<dbReference type="InterPro" id="IPR020846">
    <property type="entry name" value="MFS_dom"/>
</dbReference>
<feature type="compositionally biased region" description="Basic and acidic residues" evidence="2">
    <location>
        <begin position="496"/>
        <end position="506"/>
    </location>
</feature>
<feature type="compositionally biased region" description="Polar residues" evidence="2">
    <location>
        <begin position="484"/>
        <end position="495"/>
    </location>
</feature>
<keyword evidence="3" id="KW-0472">Membrane</keyword>
<keyword evidence="3" id="KW-1133">Transmembrane helix</keyword>
<feature type="transmembrane region" description="Helical" evidence="3">
    <location>
        <begin position="385"/>
        <end position="407"/>
    </location>
</feature>
<evidence type="ECO:0000256" key="2">
    <source>
        <dbReference type="SAM" id="MobiDB-lite"/>
    </source>
</evidence>
<name>A0AAW2I2L5_9NEOP</name>
<sequence>MDYDCESEKITEKNDISVDPLKSKNIESVRSEQPAEKGVWRWFVLVASFVCNGLVFGLINSVSVIYNDLQSNLESQGVEKASTKASLVGSLGIGTTFLFCAVAGVLTDQIGIRRTTFLGGFLATLGLFASSFFTDSVEILYFTYGVVLGIGASLAYAPSLVILGHYFSKYLGVANGLVTAGSSVFTLAFPYALDALIKNFGLSGCFRGLAILMSLLMVCAFIFKPVISNVPPPPKKKHNHTFRSKLSTIINVEIWKKKKFLIWTTALPIALFGYFVTYVHLVKFVDINYPGYDGKILIQCIAITSLLGRLVFGKLADLPKVNRIFLQQMSFIFMGVLTMLIVAVNNFYLLIAISLGMGIFDGCFVSLVGPVAFDICGQQGASQAIGFVLGLCSFPMTLGPPIVGFVYDQTHSYTISFVISGLIFLIGASIIFLMRCVKDEEPVSTDPAAQPLRQTSEMSAPSINGDPQNQLPTYRSLKEGKGTNGNMSGLDSGSKSYEEERRNRPV</sequence>
<dbReference type="AlphaFoldDB" id="A0AAW2I2L5"/>
<comment type="caution">
    <text evidence="5">The sequence shown here is derived from an EMBL/GenBank/DDBJ whole genome shotgun (WGS) entry which is preliminary data.</text>
</comment>
<evidence type="ECO:0000313" key="5">
    <source>
        <dbReference type="EMBL" id="KAL0276434.1"/>
    </source>
</evidence>
<dbReference type="Gene3D" id="1.20.1250.20">
    <property type="entry name" value="MFS general substrate transporter like domains"/>
    <property type="match status" value="2"/>
</dbReference>
<feature type="transmembrane region" description="Helical" evidence="3">
    <location>
        <begin position="170"/>
        <end position="189"/>
    </location>
</feature>
<feature type="transmembrane region" description="Helical" evidence="3">
    <location>
        <begin position="350"/>
        <end position="373"/>
    </location>
</feature>
<reference evidence="5" key="1">
    <citation type="journal article" date="2024" name="Gigascience">
        <title>Chromosome-level genome of the poultry shaft louse Menopon gallinae provides insight into the host-switching and adaptive evolution of parasitic lice.</title>
        <authorList>
            <person name="Xu Y."/>
            <person name="Ma L."/>
            <person name="Liu S."/>
            <person name="Liang Y."/>
            <person name="Liu Q."/>
            <person name="He Z."/>
            <person name="Tian L."/>
            <person name="Duan Y."/>
            <person name="Cai W."/>
            <person name="Li H."/>
            <person name="Song F."/>
        </authorList>
    </citation>
    <scope>NUCLEOTIDE SEQUENCE</scope>
    <source>
        <strain evidence="5">Cailab_2023a</strain>
    </source>
</reference>
<evidence type="ECO:0000256" key="3">
    <source>
        <dbReference type="SAM" id="Phobius"/>
    </source>
</evidence>
<feature type="region of interest" description="Disordered" evidence="2">
    <location>
        <begin position="443"/>
        <end position="506"/>
    </location>
</feature>
<dbReference type="PANTHER" id="PTHR11360">
    <property type="entry name" value="MONOCARBOXYLATE TRANSPORTER"/>
    <property type="match status" value="1"/>
</dbReference>
<dbReference type="InterPro" id="IPR011701">
    <property type="entry name" value="MFS"/>
</dbReference>
<gene>
    <name evidence="5" type="ORF">PYX00_004013</name>
</gene>
<dbReference type="InterPro" id="IPR050327">
    <property type="entry name" value="Proton-linked_MCT"/>
</dbReference>
<dbReference type="SUPFAM" id="SSF103473">
    <property type="entry name" value="MFS general substrate transporter"/>
    <property type="match status" value="1"/>
</dbReference>
<feature type="compositionally biased region" description="Polar residues" evidence="2">
    <location>
        <begin position="452"/>
        <end position="473"/>
    </location>
</feature>
<evidence type="ECO:0000256" key="1">
    <source>
        <dbReference type="ARBA" id="ARBA00004141"/>
    </source>
</evidence>
<dbReference type="FunFam" id="1.20.1250.20:FF:000413">
    <property type="entry name" value="Karmoisin, isoform B"/>
    <property type="match status" value="1"/>
</dbReference>
<protein>
    <recommendedName>
        <fullName evidence="4">Major facilitator superfamily (MFS) profile domain-containing protein</fullName>
    </recommendedName>
</protein>
<evidence type="ECO:0000259" key="4">
    <source>
        <dbReference type="PROSITE" id="PS50850"/>
    </source>
</evidence>
<feature type="domain" description="Major facilitator superfamily (MFS) profile" evidence="4">
    <location>
        <begin position="41"/>
        <end position="439"/>
    </location>
</feature>
<feature type="transmembrane region" description="Helical" evidence="3">
    <location>
        <begin position="324"/>
        <end position="344"/>
    </location>
</feature>
<feature type="transmembrane region" description="Helical" evidence="3">
    <location>
        <begin position="86"/>
        <end position="106"/>
    </location>
</feature>
<dbReference type="GO" id="GO:0016020">
    <property type="term" value="C:membrane"/>
    <property type="evidence" value="ECO:0007669"/>
    <property type="project" value="UniProtKB-SubCell"/>
</dbReference>
<feature type="transmembrane region" description="Helical" evidence="3">
    <location>
        <begin position="413"/>
        <end position="434"/>
    </location>
</feature>
<feature type="transmembrane region" description="Helical" evidence="3">
    <location>
        <begin position="209"/>
        <end position="227"/>
    </location>
</feature>
<dbReference type="PANTHER" id="PTHR11360:SF312">
    <property type="entry name" value="KARMOISIN, ISOFORM B"/>
    <property type="match status" value="1"/>
</dbReference>
<feature type="transmembrane region" description="Helical" evidence="3">
    <location>
        <begin position="115"/>
        <end position="133"/>
    </location>
</feature>
<proteinExistence type="predicted"/>
<accession>A0AAW2I2L5</accession>
<dbReference type="GO" id="GO:0022857">
    <property type="term" value="F:transmembrane transporter activity"/>
    <property type="evidence" value="ECO:0007669"/>
    <property type="project" value="InterPro"/>
</dbReference>
<organism evidence="5">
    <name type="scientific">Menopon gallinae</name>
    <name type="common">poultry shaft louse</name>
    <dbReference type="NCBI Taxonomy" id="328185"/>
    <lineage>
        <taxon>Eukaryota</taxon>
        <taxon>Metazoa</taxon>
        <taxon>Ecdysozoa</taxon>
        <taxon>Arthropoda</taxon>
        <taxon>Hexapoda</taxon>
        <taxon>Insecta</taxon>
        <taxon>Pterygota</taxon>
        <taxon>Neoptera</taxon>
        <taxon>Paraneoptera</taxon>
        <taxon>Psocodea</taxon>
        <taxon>Troctomorpha</taxon>
        <taxon>Phthiraptera</taxon>
        <taxon>Amblycera</taxon>
        <taxon>Menoponidae</taxon>
        <taxon>Menopon</taxon>
    </lineage>
</organism>